<accession>A0A150Q220</accession>
<sequence>MNLGTCLSLAIGLGVLSAGGRASACDPVDTSVSEGFLRAGAPTELTADGAPAELTTVPRNVAIVIWGDLPELSHLLVEEATGASVTGAGSDVPVAPPGYSVLRPAETLAPNTTYRLRLRPTVERLVRTSDVIDDAAPSAPVLARGDVEFQANEPACGASSCGDMSTLTFDLAERSEDDHSPAEALVYAVYVGFSPEQARSKAQPDAWLEGDAMLLYVDDDHVGRDVYIAVSAIDEAGNEGERSEVLQVEHEASGCAFARSSTPKAALIMLLLAVVAPLRRAARRAPRAWADGAPRIGG</sequence>
<organism evidence="2 3">
    <name type="scientific">Sorangium cellulosum</name>
    <name type="common">Polyangium cellulosum</name>
    <dbReference type="NCBI Taxonomy" id="56"/>
    <lineage>
        <taxon>Bacteria</taxon>
        <taxon>Pseudomonadati</taxon>
        <taxon>Myxococcota</taxon>
        <taxon>Polyangia</taxon>
        <taxon>Polyangiales</taxon>
        <taxon>Polyangiaceae</taxon>
        <taxon>Sorangium</taxon>
    </lineage>
</organism>
<gene>
    <name evidence="2" type="ORF">BE15_11295</name>
</gene>
<evidence type="ECO:0008006" key="4">
    <source>
        <dbReference type="Google" id="ProtNLM"/>
    </source>
</evidence>
<dbReference type="Proteomes" id="UP000075260">
    <property type="component" value="Unassembled WGS sequence"/>
</dbReference>
<reference evidence="2 3" key="1">
    <citation type="submission" date="2014-02" db="EMBL/GenBank/DDBJ databases">
        <title>The small core and large imbalanced accessory genome model reveals a collaborative survival strategy of Sorangium cellulosum strains in nature.</title>
        <authorList>
            <person name="Han K."/>
            <person name="Peng R."/>
            <person name="Blom J."/>
            <person name="Li Y.-Z."/>
        </authorList>
    </citation>
    <scope>NUCLEOTIDE SEQUENCE [LARGE SCALE GENOMIC DNA]</scope>
    <source>
        <strain evidence="2 3">So0008-312</strain>
    </source>
</reference>
<dbReference type="EMBL" id="JEMA01001130">
    <property type="protein sequence ID" value="KYF62057.1"/>
    <property type="molecule type" value="Genomic_DNA"/>
</dbReference>
<keyword evidence="1" id="KW-0732">Signal</keyword>
<name>A0A150Q220_SORCE</name>
<feature type="signal peptide" evidence="1">
    <location>
        <begin position="1"/>
        <end position="24"/>
    </location>
</feature>
<dbReference type="RefSeq" id="WP_061612838.1">
    <property type="nucleotide sequence ID" value="NZ_CP162579.1"/>
</dbReference>
<feature type="chain" id="PRO_5007566165" description="SbsA Ig-like domain-containing protein" evidence="1">
    <location>
        <begin position="25"/>
        <end position="298"/>
    </location>
</feature>
<dbReference type="OrthoDB" id="9916951at2"/>
<proteinExistence type="predicted"/>
<evidence type="ECO:0000313" key="2">
    <source>
        <dbReference type="EMBL" id="KYF62057.1"/>
    </source>
</evidence>
<protein>
    <recommendedName>
        <fullName evidence="4">SbsA Ig-like domain-containing protein</fullName>
    </recommendedName>
</protein>
<evidence type="ECO:0000256" key="1">
    <source>
        <dbReference type="SAM" id="SignalP"/>
    </source>
</evidence>
<comment type="caution">
    <text evidence="2">The sequence shown here is derived from an EMBL/GenBank/DDBJ whole genome shotgun (WGS) entry which is preliminary data.</text>
</comment>
<evidence type="ECO:0000313" key="3">
    <source>
        <dbReference type="Proteomes" id="UP000075260"/>
    </source>
</evidence>
<dbReference type="AlphaFoldDB" id="A0A150Q220"/>